<evidence type="ECO:0000256" key="1">
    <source>
        <dbReference type="SAM" id="Phobius"/>
    </source>
</evidence>
<sequence>MSAIVRSSSSSTDSVSLQLESSSALFTLGFRPPLGFTCPAFSSGNKPPQTELRREEKSADYRGTMLYFWIHTVWIPAVAFLFGFQGFPVRSVDMQRATDNITIRQGDTAIIRNGTLAYFLRGAQTNRTLMASVEADTLTKALMQWNPGGRHF</sequence>
<gene>
    <name evidence="2" type="ORF">JOB18_029479</name>
</gene>
<feature type="transmembrane region" description="Helical" evidence="1">
    <location>
        <begin position="66"/>
        <end position="87"/>
    </location>
</feature>
<evidence type="ECO:0000313" key="2">
    <source>
        <dbReference type="EMBL" id="KAG7479589.1"/>
    </source>
</evidence>
<protein>
    <submittedName>
        <fullName evidence="2">Uncharacterized protein</fullName>
    </submittedName>
</protein>
<dbReference type="AlphaFoldDB" id="A0AAV6Q259"/>
<evidence type="ECO:0000313" key="3">
    <source>
        <dbReference type="Proteomes" id="UP000693946"/>
    </source>
</evidence>
<name>A0AAV6Q259_SOLSE</name>
<dbReference type="Proteomes" id="UP000693946">
    <property type="component" value="Linkage Group LG8"/>
</dbReference>
<proteinExistence type="predicted"/>
<comment type="caution">
    <text evidence="2">The sequence shown here is derived from an EMBL/GenBank/DDBJ whole genome shotgun (WGS) entry which is preliminary data.</text>
</comment>
<keyword evidence="3" id="KW-1185">Reference proteome</keyword>
<accession>A0AAV6Q259</accession>
<keyword evidence="1" id="KW-1133">Transmembrane helix</keyword>
<organism evidence="2 3">
    <name type="scientific">Solea senegalensis</name>
    <name type="common">Senegalese sole</name>
    <dbReference type="NCBI Taxonomy" id="28829"/>
    <lineage>
        <taxon>Eukaryota</taxon>
        <taxon>Metazoa</taxon>
        <taxon>Chordata</taxon>
        <taxon>Craniata</taxon>
        <taxon>Vertebrata</taxon>
        <taxon>Euteleostomi</taxon>
        <taxon>Actinopterygii</taxon>
        <taxon>Neopterygii</taxon>
        <taxon>Teleostei</taxon>
        <taxon>Neoteleostei</taxon>
        <taxon>Acanthomorphata</taxon>
        <taxon>Carangaria</taxon>
        <taxon>Pleuronectiformes</taxon>
        <taxon>Pleuronectoidei</taxon>
        <taxon>Soleidae</taxon>
        <taxon>Solea</taxon>
    </lineage>
</organism>
<reference evidence="2 3" key="1">
    <citation type="journal article" date="2021" name="Sci. Rep.">
        <title>Chromosome anchoring in Senegalese sole (Solea senegalensis) reveals sex-associated markers and genome rearrangements in flatfish.</title>
        <authorList>
            <person name="Guerrero-Cozar I."/>
            <person name="Gomez-Garrido J."/>
            <person name="Berbel C."/>
            <person name="Martinez-Blanch J.F."/>
            <person name="Alioto T."/>
            <person name="Claros M.G."/>
            <person name="Gagnaire P.A."/>
            <person name="Manchado M."/>
        </authorList>
    </citation>
    <scope>NUCLEOTIDE SEQUENCE [LARGE SCALE GENOMIC DNA]</scope>
    <source>
        <strain evidence="2">Sse05_10M</strain>
    </source>
</reference>
<keyword evidence="1" id="KW-0472">Membrane</keyword>
<dbReference type="EMBL" id="JAGKHQ010000020">
    <property type="protein sequence ID" value="KAG7479589.1"/>
    <property type="molecule type" value="Genomic_DNA"/>
</dbReference>
<keyword evidence="1" id="KW-0812">Transmembrane</keyword>